<name>A0ABX7MIM7_ERWAM</name>
<dbReference type="RefSeq" id="WP_206215642.1">
    <property type="nucleotide sequence ID" value="NZ_CP066796.1"/>
</dbReference>
<proteinExistence type="predicted"/>
<evidence type="ECO:0000313" key="2">
    <source>
        <dbReference type="Proteomes" id="UP000662840"/>
    </source>
</evidence>
<gene>
    <name evidence="1" type="ORF">JGC47_16985</name>
</gene>
<organism evidence="1 2">
    <name type="scientific">Erwinia amylovora</name>
    <name type="common">Fire blight bacteria</name>
    <dbReference type="NCBI Taxonomy" id="552"/>
    <lineage>
        <taxon>Bacteria</taxon>
        <taxon>Pseudomonadati</taxon>
        <taxon>Pseudomonadota</taxon>
        <taxon>Gammaproteobacteria</taxon>
        <taxon>Enterobacterales</taxon>
        <taxon>Erwiniaceae</taxon>
        <taxon>Erwinia</taxon>
    </lineage>
</organism>
<dbReference type="Proteomes" id="UP000662840">
    <property type="component" value="Chromosome"/>
</dbReference>
<dbReference type="EMBL" id="CP066796">
    <property type="protein sequence ID" value="QSI91707.1"/>
    <property type="molecule type" value="Genomic_DNA"/>
</dbReference>
<evidence type="ECO:0000313" key="1">
    <source>
        <dbReference type="EMBL" id="QSI91707.1"/>
    </source>
</evidence>
<sequence length="47" mass="5223">MLVAKMDAENVSPSAEGAKKGDRMTCRLFLALLSARFRRNSILNIKV</sequence>
<keyword evidence="2" id="KW-1185">Reference proteome</keyword>
<accession>A0ABX7MIM7</accession>
<reference evidence="1 2" key="1">
    <citation type="submission" date="2020-12" db="EMBL/GenBank/DDBJ databases">
        <title>Genome sequence of Erwinia amylovora ATCC15580, a type strain.</title>
        <authorList>
            <person name="Kang I.-J."/>
            <person name="Roh E."/>
        </authorList>
    </citation>
    <scope>NUCLEOTIDE SEQUENCE [LARGE SCALE GENOMIC DNA]</scope>
    <source>
        <strain evidence="1 2">ATCC 15580</strain>
    </source>
</reference>
<protein>
    <submittedName>
        <fullName evidence="1">Uncharacterized protein</fullName>
    </submittedName>
</protein>